<evidence type="ECO:0000256" key="1">
    <source>
        <dbReference type="SAM" id="MobiDB-lite"/>
    </source>
</evidence>
<comment type="caution">
    <text evidence="3">The sequence shown here is derived from an EMBL/GenBank/DDBJ whole genome shotgun (WGS) entry which is preliminary data.</text>
</comment>
<reference evidence="3 4" key="1">
    <citation type="submission" date="2011-04" db="EMBL/GenBank/DDBJ databases">
        <authorList>
            <person name="Muzny D."/>
            <person name="Qin X."/>
            <person name="Deng J."/>
            <person name="Jiang H."/>
            <person name="Liu Y."/>
            <person name="Qu J."/>
            <person name="Song X.-Z."/>
            <person name="Zhang L."/>
            <person name="Thornton R."/>
            <person name="Coyle M."/>
            <person name="Francisco L."/>
            <person name="Jackson L."/>
            <person name="Javaid M."/>
            <person name="Korchina V."/>
            <person name="Kovar C."/>
            <person name="Mata R."/>
            <person name="Mathew T."/>
            <person name="Ngo R."/>
            <person name="Nguyen L."/>
            <person name="Nguyen N."/>
            <person name="Okwuonu G."/>
            <person name="Ongeri F."/>
            <person name="Pham C."/>
            <person name="Simmons D."/>
            <person name="Wilczek-Boney K."/>
            <person name="Hale W."/>
            <person name="Jakkamsetti A."/>
            <person name="Pham P."/>
            <person name="Ruth R."/>
            <person name="San Lucas F."/>
            <person name="Warren J."/>
            <person name="Zhang J."/>
            <person name="Zhao Z."/>
            <person name="Zhou C."/>
            <person name="Zhu D."/>
            <person name="Lee S."/>
            <person name="Bess C."/>
            <person name="Blankenburg K."/>
            <person name="Forbes L."/>
            <person name="Fu Q."/>
            <person name="Gubbala S."/>
            <person name="Hirani K."/>
            <person name="Jayaseelan J.C."/>
            <person name="Lara F."/>
            <person name="Munidasa M."/>
            <person name="Palculict T."/>
            <person name="Patil S."/>
            <person name="Pu L.-L."/>
            <person name="Saada N."/>
            <person name="Tang L."/>
            <person name="Weissenberger G."/>
            <person name="Zhu Y."/>
            <person name="Hemphill L."/>
            <person name="Shang Y."/>
            <person name="Youmans B."/>
            <person name="Ayvaz T."/>
            <person name="Ross M."/>
            <person name="Santibanez J."/>
            <person name="Aqrawi P."/>
            <person name="Gross S."/>
            <person name="Joshi V."/>
            <person name="Fowler G."/>
            <person name="Nazareth L."/>
            <person name="Reid J."/>
            <person name="Worley K."/>
            <person name="Petrosino J."/>
            <person name="Highlander S."/>
            <person name="Gibbs R."/>
        </authorList>
    </citation>
    <scope>NUCLEOTIDE SEQUENCE [LARGE SCALE GENOMIC DNA]</scope>
    <source>
        <strain evidence="3 4">2681</strain>
    </source>
</reference>
<feature type="compositionally biased region" description="Acidic residues" evidence="1">
    <location>
        <begin position="31"/>
        <end position="54"/>
    </location>
</feature>
<feature type="non-terminal residue" evidence="3">
    <location>
        <position position="95"/>
    </location>
</feature>
<gene>
    <name evidence="3" type="ORF">HMPREF9372_3508</name>
</gene>
<sequence>MKKLLYGLFCSLVMLAGCSAKEEPEVQGQTQEEDAVQENTVETEADAFEPTEPEYYEIEGVDRELSDVEKDLLRKPGIFSGENYNEEKVNEAIDQ</sequence>
<dbReference type="PROSITE" id="PS51257">
    <property type="entry name" value="PROKAR_LIPOPROTEIN"/>
    <property type="match status" value="1"/>
</dbReference>
<dbReference type="Proteomes" id="UP000005316">
    <property type="component" value="Unassembled WGS sequence"/>
</dbReference>
<proteinExistence type="predicted"/>
<dbReference type="HOGENOM" id="CLU_2377903_0_0_9"/>
<name>F9DXH7_9BACL</name>
<evidence type="ECO:0000313" key="3">
    <source>
        <dbReference type="EMBL" id="EGQ20674.1"/>
    </source>
</evidence>
<feature type="signal peptide" evidence="2">
    <location>
        <begin position="1"/>
        <end position="22"/>
    </location>
</feature>
<evidence type="ECO:0000256" key="2">
    <source>
        <dbReference type="SAM" id="SignalP"/>
    </source>
</evidence>
<feature type="chain" id="PRO_5003388135" evidence="2">
    <location>
        <begin position="23"/>
        <end position="95"/>
    </location>
</feature>
<protein>
    <submittedName>
        <fullName evidence="3">Uncharacterized protein</fullName>
    </submittedName>
</protein>
<feature type="region of interest" description="Disordered" evidence="1">
    <location>
        <begin position="22"/>
        <end position="54"/>
    </location>
</feature>
<dbReference type="EMBL" id="AFPZ01000109">
    <property type="protein sequence ID" value="EGQ20674.1"/>
    <property type="molecule type" value="Genomic_DNA"/>
</dbReference>
<evidence type="ECO:0000313" key="4">
    <source>
        <dbReference type="Proteomes" id="UP000005316"/>
    </source>
</evidence>
<dbReference type="AlphaFoldDB" id="F9DXH7"/>
<accession>F9DXH7</accession>
<organism evidence="3 4">
    <name type="scientific">Sporosarcina newyorkensis 2681</name>
    <dbReference type="NCBI Taxonomy" id="1027292"/>
    <lineage>
        <taxon>Bacteria</taxon>
        <taxon>Bacillati</taxon>
        <taxon>Bacillota</taxon>
        <taxon>Bacilli</taxon>
        <taxon>Bacillales</taxon>
        <taxon>Caryophanaceae</taxon>
        <taxon>Sporosarcina</taxon>
    </lineage>
</organism>
<keyword evidence="2" id="KW-0732">Signal</keyword>